<dbReference type="EMBL" id="QZWG01000014">
    <property type="protein sequence ID" value="RZB69257.1"/>
    <property type="molecule type" value="Genomic_DNA"/>
</dbReference>
<evidence type="ECO:0000313" key="3">
    <source>
        <dbReference type="Proteomes" id="UP000289340"/>
    </source>
</evidence>
<dbReference type="InterPro" id="IPR007751">
    <property type="entry name" value="DUF676_lipase-like"/>
</dbReference>
<organism evidence="2 3">
    <name type="scientific">Glycine soja</name>
    <name type="common">Wild soybean</name>
    <dbReference type="NCBI Taxonomy" id="3848"/>
    <lineage>
        <taxon>Eukaryota</taxon>
        <taxon>Viridiplantae</taxon>
        <taxon>Streptophyta</taxon>
        <taxon>Embryophyta</taxon>
        <taxon>Tracheophyta</taxon>
        <taxon>Spermatophyta</taxon>
        <taxon>Magnoliopsida</taxon>
        <taxon>eudicotyledons</taxon>
        <taxon>Gunneridae</taxon>
        <taxon>Pentapetalae</taxon>
        <taxon>rosids</taxon>
        <taxon>fabids</taxon>
        <taxon>Fabales</taxon>
        <taxon>Fabaceae</taxon>
        <taxon>Papilionoideae</taxon>
        <taxon>50 kb inversion clade</taxon>
        <taxon>NPAAA clade</taxon>
        <taxon>indigoferoid/millettioid clade</taxon>
        <taxon>Phaseoleae</taxon>
        <taxon>Glycine</taxon>
        <taxon>Glycine subgen. Soja</taxon>
    </lineage>
</organism>
<feature type="domain" description="DUF676" evidence="1">
    <location>
        <begin position="49"/>
        <end position="79"/>
    </location>
</feature>
<evidence type="ECO:0000259" key="1">
    <source>
        <dbReference type="Pfam" id="PF05057"/>
    </source>
</evidence>
<feature type="non-terminal residue" evidence="2">
    <location>
        <position position="1"/>
    </location>
</feature>
<evidence type="ECO:0000313" key="2">
    <source>
        <dbReference type="EMBL" id="RZB69257.1"/>
    </source>
</evidence>
<keyword evidence="3" id="KW-1185">Reference proteome</keyword>
<accession>A0A445H6Q1</accession>
<proteinExistence type="predicted"/>
<protein>
    <recommendedName>
        <fullName evidence="1">DUF676 domain-containing protein</fullName>
    </recommendedName>
</protein>
<dbReference type="Proteomes" id="UP000289340">
    <property type="component" value="Chromosome 14"/>
</dbReference>
<dbReference type="Pfam" id="PF05057">
    <property type="entry name" value="DUF676"/>
    <property type="match status" value="1"/>
</dbReference>
<dbReference type="AlphaFoldDB" id="A0A445H6Q1"/>
<comment type="caution">
    <text evidence="2">The sequence shown here is derived from an EMBL/GenBank/DDBJ whole genome shotgun (WGS) entry which is preliminary data.</text>
</comment>
<sequence>LSEISLSRMRLLLVNVFYYMVSLCNVRNGITACPRVILFLKRKMDKASRNGNLKDIKISFVGHSIGNLIIRIALTVMKIMGVLGFENGGNLLEKWLQECFVQIHLQAYSGKGKGYESMSDAPIY</sequence>
<gene>
    <name evidence="2" type="ORF">D0Y65_038859</name>
</gene>
<reference evidence="2 3" key="1">
    <citation type="submission" date="2018-09" db="EMBL/GenBank/DDBJ databases">
        <title>A high-quality reference genome of wild soybean provides a powerful tool to mine soybean genomes.</title>
        <authorList>
            <person name="Xie M."/>
            <person name="Chung C.Y.L."/>
            <person name="Li M.-W."/>
            <person name="Wong F.-L."/>
            <person name="Chan T.-F."/>
            <person name="Lam H.-M."/>
        </authorList>
    </citation>
    <scope>NUCLEOTIDE SEQUENCE [LARGE SCALE GENOMIC DNA]</scope>
    <source>
        <strain evidence="3">cv. W05</strain>
        <tissue evidence="2">Hypocotyl of etiolated seedlings</tissue>
    </source>
</reference>
<name>A0A445H6Q1_GLYSO</name>